<evidence type="ECO:0000259" key="2">
    <source>
        <dbReference type="SMART" id="SM00093"/>
    </source>
</evidence>
<proteinExistence type="inferred from homology"/>
<reference evidence="3 4" key="1">
    <citation type="submission" date="2018-10" db="EMBL/GenBank/DDBJ databases">
        <title>Natrarchaeobius chitinivorans gen. nov., sp. nov., and Natrarchaeobius haloalkaliphilus sp. nov., alkaliphilic, chitin-utilizing haloarchaea from hypersaline alkaline lakes.</title>
        <authorList>
            <person name="Sorokin D.Y."/>
            <person name="Elcheninov A.G."/>
            <person name="Kostrikina N.A."/>
            <person name="Bale N.J."/>
            <person name="Sinninghe Damste J.S."/>
            <person name="Khijniak T.V."/>
            <person name="Kublanov I.V."/>
            <person name="Toshchakov S.V."/>
        </authorList>
    </citation>
    <scope>NUCLEOTIDE SEQUENCE [LARGE SCALE GENOMIC DNA]</scope>
    <source>
        <strain evidence="3 4">AArcht7</strain>
    </source>
</reference>
<dbReference type="InterPro" id="IPR023796">
    <property type="entry name" value="Serpin_dom"/>
</dbReference>
<dbReference type="CDD" id="cd19590">
    <property type="entry name" value="serpin_thermopin-like"/>
    <property type="match status" value="1"/>
</dbReference>
<accession>A0A3N6PLV3</accession>
<dbReference type="InterPro" id="IPR042178">
    <property type="entry name" value="Serpin_sf_1"/>
</dbReference>
<dbReference type="InterPro" id="IPR000215">
    <property type="entry name" value="Serpin_fam"/>
</dbReference>
<feature type="domain" description="Serpin" evidence="2">
    <location>
        <begin position="58"/>
        <end position="432"/>
    </location>
</feature>
<dbReference type="SUPFAM" id="SSF56574">
    <property type="entry name" value="Serpins"/>
    <property type="match status" value="1"/>
</dbReference>
<dbReference type="InterPro" id="IPR036186">
    <property type="entry name" value="Serpin_sf"/>
</dbReference>
<dbReference type="InterPro" id="IPR042185">
    <property type="entry name" value="Serpin_sf_2"/>
</dbReference>
<name>A0A3N6PLV3_NATCH</name>
<dbReference type="EMBL" id="REFZ01000007">
    <property type="protein sequence ID" value="RQG99995.1"/>
    <property type="molecule type" value="Genomic_DNA"/>
</dbReference>
<evidence type="ECO:0000313" key="3">
    <source>
        <dbReference type="EMBL" id="RQG99995.1"/>
    </source>
</evidence>
<keyword evidence="4" id="KW-1185">Reference proteome</keyword>
<evidence type="ECO:0000256" key="1">
    <source>
        <dbReference type="RuleBase" id="RU000411"/>
    </source>
</evidence>
<comment type="caution">
    <text evidence="3">The sequence shown here is derived from an EMBL/GenBank/DDBJ whole genome shotgun (WGS) entry which is preliminary data.</text>
</comment>
<gene>
    <name evidence="3" type="ORF">EA472_12295</name>
</gene>
<dbReference type="InterPro" id="IPR023795">
    <property type="entry name" value="Serpin_CS"/>
</dbReference>
<dbReference type="Pfam" id="PF00079">
    <property type="entry name" value="Serpin"/>
    <property type="match status" value="1"/>
</dbReference>
<sequence>MTITRRRALALLGAGVGGGGYLWHTRSVPAGDLGPETRPDVTDDHLEELVRGNAAFAAELLRRFADEEPNANHLFSPVSLATALAMARAGARGETATQLSETLAFPPEDDLHPAVGALLYDLNARAEDAAAPSLVDRIRGGREFDLTVATALWGQAGYPYREAFLETLESNYGAGLREVDFAGDADGARSSVNEWIADATGGRIDELLPAQSVTDDTRLVATNAVALLADWDEAFDPDDTRDRPFTALDGSSEEVPMMSQTDDFPYARIDGHQAIELPYVGGDVSMVVVLPAEGEFEALEADLGPDLLGTFFDALEEREVGIDLPRFEFDVEFGLADALGDLGMPDAFDPDDANFEGVAPTDHGSDALYLYDVHHEAYVSVDEEGTEAVAATGLSGGLASGPMTVTVDRPFLFVVRDRTTDAVLFLGRVVDAARAGS</sequence>
<dbReference type="Gene3D" id="2.30.39.10">
    <property type="entry name" value="Alpha-1-antitrypsin, domain 1"/>
    <property type="match status" value="1"/>
</dbReference>
<dbReference type="PANTHER" id="PTHR11461">
    <property type="entry name" value="SERINE PROTEASE INHIBITOR, SERPIN"/>
    <property type="match status" value="1"/>
</dbReference>
<dbReference type="GO" id="GO:0004867">
    <property type="term" value="F:serine-type endopeptidase inhibitor activity"/>
    <property type="evidence" value="ECO:0007669"/>
    <property type="project" value="InterPro"/>
</dbReference>
<evidence type="ECO:0000313" key="4">
    <source>
        <dbReference type="Proteomes" id="UP000281431"/>
    </source>
</evidence>
<dbReference type="PANTHER" id="PTHR11461:SF211">
    <property type="entry name" value="GH10112P-RELATED"/>
    <property type="match status" value="1"/>
</dbReference>
<dbReference type="PROSITE" id="PS00284">
    <property type="entry name" value="SERPIN"/>
    <property type="match status" value="1"/>
</dbReference>
<organism evidence="3 4">
    <name type="scientific">Natrarchaeobius chitinivorans</name>
    <dbReference type="NCBI Taxonomy" id="1679083"/>
    <lineage>
        <taxon>Archaea</taxon>
        <taxon>Methanobacteriati</taxon>
        <taxon>Methanobacteriota</taxon>
        <taxon>Stenosarchaea group</taxon>
        <taxon>Halobacteria</taxon>
        <taxon>Halobacteriales</taxon>
        <taxon>Natrialbaceae</taxon>
        <taxon>Natrarchaeobius</taxon>
    </lineage>
</organism>
<protein>
    <submittedName>
        <fullName evidence="3">Serpin family protein</fullName>
    </submittedName>
</protein>
<dbReference type="OrthoDB" id="371710at2157"/>
<dbReference type="Proteomes" id="UP000281431">
    <property type="component" value="Unassembled WGS sequence"/>
</dbReference>
<comment type="similarity">
    <text evidence="1">Belongs to the serpin family.</text>
</comment>
<dbReference type="SMART" id="SM00093">
    <property type="entry name" value="SERPIN"/>
    <property type="match status" value="1"/>
</dbReference>
<dbReference type="Gene3D" id="3.30.497.10">
    <property type="entry name" value="Antithrombin, subunit I, domain 2"/>
    <property type="match status" value="1"/>
</dbReference>
<dbReference type="GO" id="GO:0005615">
    <property type="term" value="C:extracellular space"/>
    <property type="evidence" value="ECO:0007669"/>
    <property type="project" value="InterPro"/>
</dbReference>
<dbReference type="AlphaFoldDB" id="A0A3N6PLV3"/>